<comment type="caution">
    <text evidence="2">The sequence shown here is derived from an EMBL/GenBank/DDBJ whole genome shotgun (WGS) entry which is preliminary data.</text>
</comment>
<dbReference type="PANTHER" id="PTHR43778:SF2">
    <property type="entry name" value="PYRUVATE CARBOXYLASE, MITOCHONDRIAL"/>
    <property type="match status" value="1"/>
</dbReference>
<keyword evidence="3" id="KW-1185">Reference proteome</keyword>
<dbReference type="PANTHER" id="PTHR43778">
    <property type="entry name" value="PYRUVATE CARBOXYLASE"/>
    <property type="match status" value="1"/>
</dbReference>
<evidence type="ECO:0000259" key="1">
    <source>
        <dbReference type="PROSITE" id="PS50991"/>
    </source>
</evidence>
<dbReference type="GO" id="GO:0004736">
    <property type="term" value="F:pyruvate carboxylase activity"/>
    <property type="evidence" value="ECO:0007669"/>
    <property type="project" value="TreeGrafter"/>
</dbReference>
<reference evidence="2" key="1">
    <citation type="submission" date="2021-01" db="EMBL/GenBank/DDBJ databases">
        <title>Whole genome shotgun sequence of Virgisporangium ochraceum NBRC 16418.</title>
        <authorList>
            <person name="Komaki H."/>
            <person name="Tamura T."/>
        </authorList>
    </citation>
    <scope>NUCLEOTIDE SEQUENCE</scope>
    <source>
        <strain evidence="2">NBRC 16418</strain>
    </source>
</reference>
<dbReference type="GO" id="GO:0006094">
    <property type="term" value="P:gluconeogenesis"/>
    <property type="evidence" value="ECO:0007669"/>
    <property type="project" value="TreeGrafter"/>
</dbReference>
<dbReference type="InterPro" id="IPR055268">
    <property type="entry name" value="PCB-like"/>
</dbReference>
<dbReference type="InterPro" id="IPR000891">
    <property type="entry name" value="PYR_CT"/>
</dbReference>
<sequence>MTRPTVRLVDTSTRDGNQSLWGAAGLTCGMVEAIGPHLEAAGLVAVDYTSSTHLSVGVRWHRENPWERIARMRAVVPTTPLSLITTGMRFMTWDRTPAALMRMSMRAIAGAGIRRLQIAEPMNDTAAAAAVARMAKEEGIEQVVAALTYTISPVHDDALYASCARVYADDPNVDVVYLKDPGGLLTPERTAHLVPEILGALGGTPLELHSHCTTGLAPQVYVVAAQAGVTVLHTAIGALANGTSQPSATRLVDNLDAVGVDVDVDVDALRRAEEVIAVIASSQGLEPGRPTELDLAYQRHQIPGGMMGTLRRQLAEIRRTDLLPEVLDEAGRVRAELGYPIMVTPYSQYVGSQAVMNVLAGLAGAERWSRMPDEIVRYVLGHFGTPPAPVDPLVVERAKASPRYRELDRPQAEPSADEVRAKVSAALGRSADDREVLLRSVLPADQIDAMEAAGPAPAWSPSPPVTTAAGFVAAVSALPNWRSLDVTLGDERILLRRAAGGQEEQ</sequence>
<dbReference type="Proteomes" id="UP000635606">
    <property type="component" value="Unassembled WGS sequence"/>
</dbReference>
<proteinExistence type="predicted"/>
<protein>
    <submittedName>
        <fullName evidence="2">Carboxylase</fullName>
    </submittedName>
</protein>
<dbReference type="SUPFAM" id="SSF51569">
    <property type="entry name" value="Aldolase"/>
    <property type="match status" value="1"/>
</dbReference>
<feature type="domain" description="Pyruvate carboxyltransferase" evidence="1">
    <location>
        <begin position="6"/>
        <end position="270"/>
    </location>
</feature>
<name>A0A8J3ZZE9_9ACTN</name>
<dbReference type="InterPro" id="IPR003379">
    <property type="entry name" value="Carboxylase_cons_dom"/>
</dbReference>
<dbReference type="EMBL" id="BOPH01000105">
    <property type="protein sequence ID" value="GIJ72872.1"/>
    <property type="molecule type" value="Genomic_DNA"/>
</dbReference>
<dbReference type="Gene3D" id="3.20.20.70">
    <property type="entry name" value="Aldolase class I"/>
    <property type="match status" value="1"/>
</dbReference>
<dbReference type="Pfam" id="PF00682">
    <property type="entry name" value="HMGL-like"/>
    <property type="match status" value="1"/>
</dbReference>
<dbReference type="Pfam" id="PF02436">
    <property type="entry name" value="PYC_OADA"/>
    <property type="match status" value="1"/>
</dbReference>
<gene>
    <name evidence="2" type="ORF">Voc01_077890</name>
</gene>
<accession>A0A8J3ZZE9</accession>
<organism evidence="2 3">
    <name type="scientific">Virgisporangium ochraceum</name>
    <dbReference type="NCBI Taxonomy" id="65505"/>
    <lineage>
        <taxon>Bacteria</taxon>
        <taxon>Bacillati</taxon>
        <taxon>Actinomycetota</taxon>
        <taxon>Actinomycetes</taxon>
        <taxon>Micromonosporales</taxon>
        <taxon>Micromonosporaceae</taxon>
        <taxon>Virgisporangium</taxon>
    </lineage>
</organism>
<dbReference type="RefSeq" id="WP_203932698.1">
    <property type="nucleotide sequence ID" value="NZ_BOPH01000105.1"/>
</dbReference>
<dbReference type="InterPro" id="IPR013785">
    <property type="entry name" value="Aldolase_TIM"/>
</dbReference>
<dbReference type="GO" id="GO:0005737">
    <property type="term" value="C:cytoplasm"/>
    <property type="evidence" value="ECO:0007669"/>
    <property type="project" value="TreeGrafter"/>
</dbReference>
<evidence type="ECO:0000313" key="3">
    <source>
        <dbReference type="Proteomes" id="UP000635606"/>
    </source>
</evidence>
<dbReference type="AlphaFoldDB" id="A0A8J3ZZE9"/>
<dbReference type="PROSITE" id="PS50991">
    <property type="entry name" value="PYR_CT"/>
    <property type="match status" value="1"/>
</dbReference>
<evidence type="ECO:0000313" key="2">
    <source>
        <dbReference type="EMBL" id="GIJ72872.1"/>
    </source>
</evidence>
<dbReference type="SUPFAM" id="SSF89000">
    <property type="entry name" value="post-HMGL domain-like"/>
    <property type="match status" value="1"/>
</dbReference>